<protein>
    <recommendedName>
        <fullName evidence="8">TIR domain-containing protein</fullName>
    </recommendedName>
</protein>
<dbReference type="OrthoDB" id="6107924at2759"/>
<sequence>MTQSKLSMNISNNNLKFLPNSIQNVQSISIYNNPFMCDCNMTWMKGWLELDSIVEPDKSVTCQTKEGDVHKIIDVTESLLDCNYDTEIGLAVGFGILLILVVIGIVWAKRCPYETKVLVFKFFRIHPSDKYKIDEEVKSYDAYISFDDENIHIRQWVTRKLKKRLEEKKQELFIPVIHATLGEDRADQIVRSMENSKRVIIILSDKYDENEWSVFECQQAEMLNPNEGRIIFIKYHPEAEDMVKKEPWKSRVKDRKVLAIGEKSSEHRWFWDKLKYELPVK</sequence>
<comment type="caution">
    <text evidence="9">The sequence shown here is derived from an EMBL/GenBank/DDBJ whole genome shotgun (WGS) entry which is preliminary data.</text>
</comment>
<evidence type="ECO:0000259" key="8">
    <source>
        <dbReference type="PROSITE" id="PS50104"/>
    </source>
</evidence>
<dbReference type="SMART" id="SM00255">
    <property type="entry name" value="TIR"/>
    <property type="match status" value="1"/>
</dbReference>
<dbReference type="SMART" id="SM00082">
    <property type="entry name" value="LRRCT"/>
    <property type="match status" value="1"/>
</dbReference>
<dbReference type="PROSITE" id="PS50104">
    <property type="entry name" value="TIR"/>
    <property type="match status" value="1"/>
</dbReference>
<evidence type="ECO:0000256" key="4">
    <source>
        <dbReference type="ARBA" id="ARBA00022729"/>
    </source>
</evidence>
<dbReference type="Pfam" id="PF01582">
    <property type="entry name" value="TIR"/>
    <property type="match status" value="1"/>
</dbReference>
<dbReference type="Proteomes" id="UP000596742">
    <property type="component" value="Unassembled WGS sequence"/>
</dbReference>
<evidence type="ECO:0000313" key="10">
    <source>
        <dbReference type="Proteomes" id="UP000596742"/>
    </source>
</evidence>
<dbReference type="InterPro" id="IPR000483">
    <property type="entry name" value="Cys-rich_flank_reg_C"/>
</dbReference>
<keyword evidence="10" id="KW-1185">Reference proteome</keyword>
<dbReference type="SUPFAM" id="SSF52058">
    <property type="entry name" value="L domain-like"/>
    <property type="match status" value="1"/>
</dbReference>
<keyword evidence="3 7" id="KW-0812">Transmembrane</keyword>
<keyword evidence="5 7" id="KW-1133">Transmembrane helix</keyword>
<dbReference type="Gene3D" id="3.40.50.10140">
    <property type="entry name" value="Toll/interleukin-1 receptor homology (TIR) domain"/>
    <property type="match status" value="1"/>
</dbReference>
<dbReference type="GO" id="GO:0005886">
    <property type="term" value="C:plasma membrane"/>
    <property type="evidence" value="ECO:0007669"/>
    <property type="project" value="TreeGrafter"/>
</dbReference>
<keyword evidence="2" id="KW-0433">Leucine-rich repeat</keyword>
<keyword evidence="4" id="KW-0732">Signal</keyword>
<comment type="subcellular location">
    <subcellularLocation>
        <location evidence="1">Membrane</location>
        <topology evidence="1">Single-pass membrane protein</topology>
    </subcellularLocation>
</comment>
<reference evidence="9" key="1">
    <citation type="submission" date="2018-11" db="EMBL/GenBank/DDBJ databases">
        <authorList>
            <person name="Alioto T."/>
            <person name="Alioto T."/>
        </authorList>
    </citation>
    <scope>NUCLEOTIDE SEQUENCE</scope>
</reference>
<dbReference type="Gene3D" id="3.80.10.10">
    <property type="entry name" value="Ribonuclease Inhibitor"/>
    <property type="match status" value="1"/>
</dbReference>
<evidence type="ECO:0000256" key="2">
    <source>
        <dbReference type="ARBA" id="ARBA00022614"/>
    </source>
</evidence>
<organism evidence="9 10">
    <name type="scientific">Mytilus galloprovincialis</name>
    <name type="common">Mediterranean mussel</name>
    <dbReference type="NCBI Taxonomy" id="29158"/>
    <lineage>
        <taxon>Eukaryota</taxon>
        <taxon>Metazoa</taxon>
        <taxon>Spiralia</taxon>
        <taxon>Lophotrochozoa</taxon>
        <taxon>Mollusca</taxon>
        <taxon>Bivalvia</taxon>
        <taxon>Autobranchia</taxon>
        <taxon>Pteriomorphia</taxon>
        <taxon>Mytilida</taxon>
        <taxon>Mytiloidea</taxon>
        <taxon>Mytilidae</taxon>
        <taxon>Mytilinae</taxon>
        <taxon>Mytilus</taxon>
    </lineage>
</organism>
<evidence type="ECO:0000256" key="6">
    <source>
        <dbReference type="ARBA" id="ARBA00023136"/>
    </source>
</evidence>
<evidence type="ECO:0000256" key="1">
    <source>
        <dbReference type="ARBA" id="ARBA00004167"/>
    </source>
</evidence>
<evidence type="ECO:0000256" key="3">
    <source>
        <dbReference type="ARBA" id="ARBA00022692"/>
    </source>
</evidence>
<dbReference type="InterPro" id="IPR000157">
    <property type="entry name" value="TIR_dom"/>
</dbReference>
<name>A0A8B6EVA5_MYTGA</name>
<gene>
    <name evidence="9" type="ORF">MGAL_10B008135</name>
</gene>
<dbReference type="GO" id="GO:0007165">
    <property type="term" value="P:signal transduction"/>
    <property type="evidence" value="ECO:0007669"/>
    <property type="project" value="InterPro"/>
</dbReference>
<evidence type="ECO:0000313" key="9">
    <source>
        <dbReference type="EMBL" id="VDI40308.1"/>
    </source>
</evidence>
<dbReference type="SUPFAM" id="SSF52200">
    <property type="entry name" value="Toll/Interleukin receptor TIR domain"/>
    <property type="match status" value="1"/>
</dbReference>
<dbReference type="GO" id="GO:0038023">
    <property type="term" value="F:signaling receptor activity"/>
    <property type="evidence" value="ECO:0007669"/>
    <property type="project" value="TreeGrafter"/>
</dbReference>
<dbReference type="InterPro" id="IPR032675">
    <property type="entry name" value="LRR_dom_sf"/>
</dbReference>
<feature type="domain" description="TIR" evidence="8">
    <location>
        <begin position="138"/>
        <end position="278"/>
    </location>
</feature>
<dbReference type="EMBL" id="UYJE01005779">
    <property type="protein sequence ID" value="VDI40308.1"/>
    <property type="molecule type" value="Genomic_DNA"/>
</dbReference>
<dbReference type="PANTHER" id="PTHR24365:SF541">
    <property type="entry name" value="PROTEIN TOLL-RELATED"/>
    <property type="match status" value="1"/>
</dbReference>
<evidence type="ECO:0000256" key="5">
    <source>
        <dbReference type="ARBA" id="ARBA00022989"/>
    </source>
</evidence>
<dbReference type="AlphaFoldDB" id="A0A8B6EVA5"/>
<dbReference type="InterPro" id="IPR035897">
    <property type="entry name" value="Toll_tir_struct_dom_sf"/>
</dbReference>
<evidence type="ECO:0000256" key="7">
    <source>
        <dbReference type="SAM" id="Phobius"/>
    </source>
</evidence>
<proteinExistence type="predicted"/>
<accession>A0A8B6EVA5</accession>
<feature type="transmembrane region" description="Helical" evidence="7">
    <location>
        <begin position="88"/>
        <end position="108"/>
    </location>
</feature>
<keyword evidence="6 7" id="KW-0472">Membrane</keyword>
<dbReference type="PANTHER" id="PTHR24365">
    <property type="entry name" value="TOLL-LIKE RECEPTOR"/>
    <property type="match status" value="1"/>
</dbReference>